<keyword evidence="1" id="KW-1133">Transmembrane helix</keyword>
<keyword evidence="1" id="KW-0472">Membrane</keyword>
<dbReference type="EMBL" id="BAABDI010000013">
    <property type="protein sequence ID" value="GAA3975807.1"/>
    <property type="molecule type" value="Genomic_DNA"/>
</dbReference>
<keyword evidence="1" id="KW-0812">Transmembrane</keyword>
<dbReference type="InterPro" id="IPR008620">
    <property type="entry name" value="FixH"/>
</dbReference>
<dbReference type="Pfam" id="PF05751">
    <property type="entry name" value="FixH"/>
    <property type="match status" value="1"/>
</dbReference>
<evidence type="ECO:0000313" key="2">
    <source>
        <dbReference type="EMBL" id="GAA3975807.1"/>
    </source>
</evidence>
<evidence type="ECO:0000313" key="3">
    <source>
        <dbReference type="Proteomes" id="UP001501556"/>
    </source>
</evidence>
<protein>
    <recommendedName>
        <fullName evidence="4">Nitrogen fixation protein FixH</fullName>
    </recommendedName>
</protein>
<evidence type="ECO:0008006" key="4">
    <source>
        <dbReference type="Google" id="ProtNLM"/>
    </source>
</evidence>
<feature type="transmembrane region" description="Helical" evidence="1">
    <location>
        <begin position="13"/>
        <end position="34"/>
    </location>
</feature>
<proteinExistence type="predicted"/>
<keyword evidence="3" id="KW-1185">Reference proteome</keyword>
<dbReference type="Proteomes" id="UP001501556">
    <property type="component" value="Unassembled WGS sequence"/>
</dbReference>
<dbReference type="RefSeq" id="WP_345124089.1">
    <property type="nucleotide sequence ID" value="NZ_BAABDI010000013.1"/>
</dbReference>
<organism evidence="2 3">
    <name type="scientific">Hymenobacter antarcticus</name>
    <dbReference type="NCBI Taxonomy" id="486270"/>
    <lineage>
        <taxon>Bacteria</taxon>
        <taxon>Pseudomonadati</taxon>
        <taxon>Bacteroidota</taxon>
        <taxon>Cytophagia</taxon>
        <taxon>Cytophagales</taxon>
        <taxon>Hymenobacteraceae</taxon>
        <taxon>Hymenobacter</taxon>
    </lineage>
</organism>
<name>A0ABP7Q367_9BACT</name>
<gene>
    <name evidence="2" type="ORF">GCM10022407_21670</name>
</gene>
<reference evidence="3" key="1">
    <citation type="journal article" date="2019" name="Int. J. Syst. Evol. Microbiol.">
        <title>The Global Catalogue of Microorganisms (GCM) 10K type strain sequencing project: providing services to taxonomists for standard genome sequencing and annotation.</title>
        <authorList>
            <consortium name="The Broad Institute Genomics Platform"/>
            <consortium name="The Broad Institute Genome Sequencing Center for Infectious Disease"/>
            <person name="Wu L."/>
            <person name="Ma J."/>
        </authorList>
    </citation>
    <scope>NUCLEOTIDE SEQUENCE [LARGE SCALE GENOMIC DNA]</scope>
    <source>
        <strain evidence="3">JCM 17217</strain>
    </source>
</reference>
<evidence type="ECO:0000256" key="1">
    <source>
        <dbReference type="SAM" id="Phobius"/>
    </source>
</evidence>
<accession>A0ABP7Q367</accession>
<sequence>MTTPAISSPKRSLWPYAIVTVFVLFAAYIGSMVYQAMQTDVNLVSADYYQQELAHQQRMDAVARTAALPTPVQIRHDAASRRLTLQLPAALAGQAVQGQVHFFRPSNQALDFALPLQPAADLRQSINTSKMAPGFWRVQLDFTAGGQAYFLEQDLTIGE</sequence>
<comment type="caution">
    <text evidence="2">The sequence shown here is derived from an EMBL/GenBank/DDBJ whole genome shotgun (WGS) entry which is preliminary data.</text>
</comment>